<dbReference type="InterPro" id="IPR015943">
    <property type="entry name" value="WD40/YVTN_repeat-like_dom_sf"/>
</dbReference>
<dbReference type="AlphaFoldDB" id="M1VDT5"/>
<protein>
    <recommendedName>
        <fullName evidence="1">Elongator complex protein 1</fullName>
    </recommendedName>
</protein>
<dbReference type="OrthoDB" id="4075at2759"/>
<feature type="domain" description="ELP1 first N-terminal beta-propeller" evidence="3">
    <location>
        <begin position="166"/>
        <end position="333"/>
    </location>
</feature>
<dbReference type="InterPro" id="IPR056164">
    <property type="entry name" value="Beta-prop_ELP1_1st"/>
</dbReference>
<dbReference type="KEGG" id="cme:CYME_CMM150C"/>
<dbReference type="EMBL" id="AP006495">
    <property type="protein sequence ID" value="BAM81007.1"/>
    <property type="molecule type" value="Genomic_DNA"/>
</dbReference>
<keyword evidence="5" id="KW-0418">Kinase</keyword>
<dbReference type="Proteomes" id="UP000007014">
    <property type="component" value="Chromosome 13"/>
</dbReference>
<dbReference type="OMA" id="WRESLYC"/>
<dbReference type="Gene3D" id="2.130.10.10">
    <property type="entry name" value="YVTN repeat-like/Quinoprotein amine dehydrogenase"/>
    <property type="match status" value="1"/>
</dbReference>
<reference evidence="5 6" key="2">
    <citation type="journal article" date="2007" name="BMC Biol.">
        <title>A 100%-complete sequence reveals unusually simple genomic features in the hot-spring red alga Cyanidioschyzon merolae.</title>
        <authorList>
            <person name="Nozaki H."/>
            <person name="Takano H."/>
            <person name="Misumi O."/>
            <person name="Terasawa K."/>
            <person name="Matsuzaki M."/>
            <person name="Maruyama S."/>
            <person name="Nishida K."/>
            <person name="Yagisawa F."/>
            <person name="Yoshida Y."/>
            <person name="Fujiwara T."/>
            <person name="Takio S."/>
            <person name="Tamura K."/>
            <person name="Chung S.J."/>
            <person name="Nakamura S."/>
            <person name="Kuroiwa H."/>
            <person name="Tanaka K."/>
            <person name="Sato N."/>
            <person name="Kuroiwa T."/>
        </authorList>
    </citation>
    <scope>NUCLEOTIDE SEQUENCE [LARGE SCALE GENOMIC DNA]</scope>
    <source>
        <strain evidence="5 6">10D</strain>
    </source>
</reference>
<feature type="domain" description="ELP1 three-helical bundle" evidence="4">
    <location>
        <begin position="987"/>
        <end position="1173"/>
    </location>
</feature>
<evidence type="ECO:0000259" key="3">
    <source>
        <dbReference type="Pfam" id="PF04762"/>
    </source>
</evidence>
<evidence type="ECO:0000256" key="1">
    <source>
        <dbReference type="ARBA" id="ARBA00029535"/>
    </source>
</evidence>
<dbReference type="GO" id="GO:0016301">
    <property type="term" value="F:kinase activity"/>
    <property type="evidence" value="ECO:0007669"/>
    <property type="project" value="UniProtKB-KW"/>
</dbReference>
<evidence type="ECO:0000259" key="4">
    <source>
        <dbReference type="Pfam" id="PF23936"/>
    </source>
</evidence>
<feature type="compositionally biased region" description="Low complexity" evidence="2">
    <location>
        <begin position="1075"/>
        <end position="1087"/>
    </location>
</feature>
<dbReference type="InterPro" id="IPR036322">
    <property type="entry name" value="WD40_repeat_dom_sf"/>
</dbReference>
<accession>M1VDT5</accession>
<dbReference type="InterPro" id="IPR006849">
    <property type="entry name" value="Elp1"/>
</dbReference>
<dbReference type="InterPro" id="IPR056169">
    <property type="entry name" value="HB_ELP1"/>
</dbReference>
<dbReference type="RefSeq" id="XP_005537043.1">
    <property type="nucleotide sequence ID" value="XM_005536986.1"/>
</dbReference>
<sequence length="1199" mass="134815">MENLGVEEVDLIELRDSIQCSARGKHQNQCWRLLRRASEPCVTAAVLDAERLRVALCELHVLSGTRSSRDLPLSTDVQNASLLGIFWSTALAQFVAALTSGHLIAENEPVGLVPEGLLAVEASPSQDVVVLVSTRGELLLMDAELNVIERGTLSEPLSPGLSWPTAEDSHIIRVAWRSDGNLFAVSYPGQDQRVHVDIFRSPSLRREATAHTEPLVAKPTDAQRTPPALDLVLCWEQRPGGMLTVATRDGDVVFFERNGLRHTRMDMHRKLTSKRRIWGLSWNANDMLLAIGYTNLATDAPDSCSRKRIDLYSFRNYHWYLKYRLELGSSDFADNDHVWMAFDFTDPLLLYVYSGTWASPHERMLRLYRLQWTISLNAERDDTLAVIDGHRVLLTPLRRCVLPPPLYAFDACIPANEADDTIQYVLWEKDSLFAISSLGRWYWLRRDGALVAVQAPIPAVADAAAKQVPARDELVWNPELGMFMIHPIRSISLAGGRLLYRRRSRLLQWQPSNESSTEPARTISTDCLSVAVVSSENLIFWTTPSGSLRYHELGIELDAAAERRYRTESERVVDRGAILVAALGDALRLVIEAPRGNLETITPKICVERKIRRVLRSALDANQKPDMIALLQLARKHCIEPRFVVEAYGPKRLADDTDWFLQQILNAWSEAHVAEILTQLIVSLNEKEDVYRHLVAGFVAQMHAVDPERFFQAILTAYITQRPQADIDAALKLVSKRFSAESLRYISTIARKPIQELYRAALGIYDLDLAAKIAVAGRMDRNLHEPFLESLRQVTPEALRRYEIDMFLTRPRAALGHLLEARKVLGPQVDEKICRLVEQFDLHHEAYIEVEKIEHESLTQGLWHELALRWATRLENKGAHLQAAHLYAMHGALEQAAEAYLAGGQAPLAIAAYLQKDHLIGNEHDFVSFLRRLVETLCNQCQWEVAAQILAGSPLAQPEEALQLLLDAHRFQAALRLLTTQGRGDWLRERLRPAVISAAEERTTEIRTSAAKYHERAVRLQLVREHRQQLQLRSTGDFKNPNVVTGADTDSEVDAIASEIASMSTFTFGTHSARSKSSSSSSSNSSNIHSGMAASERSAAGKATAKTRKKTKRKIKPGDPHEELFLVEYLRRLEPTPALRETVQEIAECLLICGEYRLVTALQRAVKELDETIANWKRTLGVVPERPLSPSTPNGISTY</sequence>
<dbReference type="SUPFAM" id="SSF50978">
    <property type="entry name" value="WD40 repeat-like"/>
    <property type="match status" value="1"/>
</dbReference>
<dbReference type="STRING" id="280699.M1VDT5"/>
<dbReference type="GO" id="GO:0002926">
    <property type="term" value="P:tRNA wobble base 5-methoxycarbonylmethyl-2-thiouridinylation"/>
    <property type="evidence" value="ECO:0007669"/>
    <property type="project" value="TreeGrafter"/>
</dbReference>
<evidence type="ECO:0000313" key="5">
    <source>
        <dbReference type="EMBL" id="BAM81007.1"/>
    </source>
</evidence>
<feature type="compositionally biased region" description="Basic residues" evidence="2">
    <location>
        <begin position="1105"/>
        <end position="1115"/>
    </location>
</feature>
<keyword evidence="5" id="KW-0808">Transferase</keyword>
<proteinExistence type="predicted"/>
<feature type="region of interest" description="Disordered" evidence="2">
    <location>
        <begin position="1071"/>
        <end position="1118"/>
    </location>
</feature>
<dbReference type="GO" id="GO:0033588">
    <property type="term" value="C:elongator holoenzyme complex"/>
    <property type="evidence" value="ECO:0007669"/>
    <property type="project" value="InterPro"/>
</dbReference>
<reference evidence="5 6" key="1">
    <citation type="journal article" date="2004" name="Nature">
        <title>Genome sequence of the ultrasmall unicellular red alga Cyanidioschyzon merolae 10D.</title>
        <authorList>
            <person name="Matsuzaki M."/>
            <person name="Misumi O."/>
            <person name="Shin-i T."/>
            <person name="Maruyama S."/>
            <person name="Takahara M."/>
            <person name="Miyagishima S."/>
            <person name="Mori T."/>
            <person name="Nishida K."/>
            <person name="Yagisawa F."/>
            <person name="Nishida K."/>
            <person name="Yoshida Y."/>
            <person name="Nishimura Y."/>
            <person name="Nakao S."/>
            <person name="Kobayashi T."/>
            <person name="Momoyama Y."/>
            <person name="Higashiyama T."/>
            <person name="Minoda A."/>
            <person name="Sano M."/>
            <person name="Nomoto H."/>
            <person name="Oishi K."/>
            <person name="Hayashi H."/>
            <person name="Ohta F."/>
            <person name="Nishizaka S."/>
            <person name="Haga S."/>
            <person name="Miura S."/>
            <person name="Morishita T."/>
            <person name="Kabeya Y."/>
            <person name="Terasawa K."/>
            <person name="Suzuki Y."/>
            <person name="Ishii Y."/>
            <person name="Asakawa S."/>
            <person name="Takano H."/>
            <person name="Ohta N."/>
            <person name="Kuroiwa H."/>
            <person name="Tanaka K."/>
            <person name="Shimizu N."/>
            <person name="Sugano S."/>
            <person name="Sato N."/>
            <person name="Nozaki H."/>
            <person name="Ogasawara N."/>
            <person name="Kohara Y."/>
            <person name="Kuroiwa T."/>
        </authorList>
    </citation>
    <scope>NUCLEOTIDE SEQUENCE [LARGE SCALE GENOMIC DNA]</scope>
    <source>
        <strain evidence="5 6">10D</strain>
    </source>
</reference>
<dbReference type="Pfam" id="PF04762">
    <property type="entry name" value="Beta-prop_ELP1_1st"/>
    <property type="match status" value="1"/>
</dbReference>
<dbReference type="eggNOG" id="KOG1920">
    <property type="taxonomic scope" value="Eukaryota"/>
</dbReference>
<evidence type="ECO:0000256" key="2">
    <source>
        <dbReference type="SAM" id="MobiDB-lite"/>
    </source>
</evidence>
<dbReference type="Gramene" id="CMM150CT">
    <property type="protein sequence ID" value="CMM150CT"/>
    <property type="gene ID" value="CMM150C"/>
</dbReference>
<dbReference type="Pfam" id="PF23936">
    <property type="entry name" value="HB_ELP1"/>
    <property type="match status" value="1"/>
</dbReference>
<evidence type="ECO:0000313" key="6">
    <source>
        <dbReference type="Proteomes" id="UP000007014"/>
    </source>
</evidence>
<dbReference type="GeneID" id="16994851"/>
<name>M1VDT5_CYAM1</name>
<gene>
    <name evidence="5" type="ORF">CYME_CMM150C</name>
</gene>
<organism evidence="5 6">
    <name type="scientific">Cyanidioschyzon merolae (strain NIES-3377 / 10D)</name>
    <name type="common">Unicellular red alga</name>
    <dbReference type="NCBI Taxonomy" id="280699"/>
    <lineage>
        <taxon>Eukaryota</taxon>
        <taxon>Rhodophyta</taxon>
        <taxon>Bangiophyceae</taxon>
        <taxon>Cyanidiales</taxon>
        <taxon>Cyanidiaceae</taxon>
        <taxon>Cyanidioschyzon</taxon>
    </lineage>
</organism>
<dbReference type="PANTHER" id="PTHR12747">
    <property type="entry name" value="ELONGATOR COMPLEX PROTEIN 1"/>
    <property type="match status" value="1"/>
</dbReference>
<dbReference type="PANTHER" id="PTHR12747:SF0">
    <property type="entry name" value="ELONGATOR COMPLEX PROTEIN 1"/>
    <property type="match status" value="1"/>
</dbReference>
<dbReference type="HOGENOM" id="CLU_001477_0_0_1"/>
<dbReference type="GO" id="GO:0000049">
    <property type="term" value="F:tRNA binding"/>
    <property type="evidence" value="ECO:0007669"/>
    <property type="project" value="TreeGrafter"/>
</dbReference>
<dbReference type="UniPathway" id="UPA00988"/>
<dbReference type="GO" id="GO:0005829">
    <property type="term" value="C:cytosol"/>
    <property type="evidence" value="ECO:0007669"/>
    <property type="project" value="TreeGrafter"/>
</dbReference>
<keyword evidence="6" id="KW-1185">Reference proteome</keyword>